<comment type="similarity">
    <text evidence="2 7">Belongs to the nonaspanin (TM9SF) (TC 9.A.2) family.</text>
</comment>
<comment type="subcellular location">
    <subcellularLocation>
        <location evidence="1">Membrane</location>
        <topology evidence="1">Multi-pass membrane protein</topology>
    </subcellularLocation>
</comment>
<evidence type="ECO:0000313" key="9">
    <source>
        <dbReference type="Proteomes" id="UP000266841"/>
    </source>
</evidence>
<feature type="transmembrane region" description="Helical" evidence="7">
    <location>
        <begin position="460"/>
        <end position="482"/>
    </location>
</feature>
<protein>
    <recommendedName>
        <fullName evidence="7">Transmembrane 9 superfamily member</fullName>
    </recommendedName>
</protein>
<dbReference type="InterPro" id="IPR004240">
    <property type="entry name" value="EMP70"/>
</dbReference>
<dbReference type="Pfam" id="PF02990">
    <property type="entry name" value="EMP70"/>
    <property type="match status" value="1"/>
</dbReference>
<sequence length="652" mass="73156">MANLRRRLAQASVLAVSLLQGARAFYIPGVRPHEFAQGEEVPMKVNSLTSIHTQLPKDYYRLPFCQPTGGPKMASENLGEFLTGNKIQNSAYSINMLREVYCQVLCQVTLSKVEALFLAKHIKYGYHNNWIVDNLPGASVGLTGTGQHQTHYAGGFPIGFIAQDTKEAYVYNHVNIVLEYHNPEGKEGSRVVGFAVEPMSIGHQFSGGYQWDGVSSEGFTKPLEACVTNQHMVRDSISQFQRVAQGENVVYTYDVTWRYSETAWASRWDVYLSEDHMVPAQVHWYSITNSILVVLFLSLLVVSILVRNLRRDIAGYNAMSALTDEEKEEEAEESGWKLVHADVFRPPHTLPMAFCVLVGSGAQIGTCGMVTIALSAVGFLSPARRGSLMTAILVFYMLCGCLAGYVSSRLYKSFRGRQWQMCTLLTATAFPGLCFAIFVFFNTILAFFRSTASVPFLDLLIVAAMWCCISIPLVFLGAYFGYKAEALSYPTVTSTIARAIPEPTFFMKPSVGISLAGMVPFAAAYVELFFIMTSLWMDQFYYVFGFTFVVYIILLVTCAEVTVLLCYYQLCAENHRWWWFAFFSSGSTAAYTFIYSFFWFQSLEASKMLITYMLYFGYMFLICSGIFLVTGAVGTLTSLWFIRKIFGTIKVD</sequence>
<proteinExistence type="inferred from homology"/>
<dbReference type="GO" id="GO:0072657">
    <property type="term" value="P:protein localization to membrane"/>
    <property type="evidence" value="ECO:0007669"/>
    <property type="project" value="TreeGrafter"/>
</dbReference>
<evidence type="ECO:0000256" key="3">
    <source>
        <dbReference type="ARBA" id="ARBA00022692"/>
    </source>
</evidence>
<evidence type="ECO:0000256" key="5">
    <source>
        <dbReference type="ARBA" id="ARBA00022989"/>
    </source>
</evidence>
<keyword evidence="4 7" id="KW-0732">Signal</keyword>
<dbReference type="OrthoDB" id="1666796at2759"/>
<dbReference type="eggNOG" id="KOG1278">
    <property type="taxonomic scope" value="Eukaryota"/>
</dbReference>
<evidence type="ECO:0000256" key="1">
    <source>
        <dbReference type="ARBA" id="ARBA00004141"/>
    </source>
</evidence>
<dbReference type="OMA" id="HEYEGNW"/>
<comment type="caution">
    <text evidence="8">The sequence shown here is derived from an EMBL/GenBank/DDBJ whole genome shotgun (WGS) entry which is preliminary data.</text>
</comment>
<dbReference type="Proteomes" id="UP000266841">
    <property type="component" value="Unassembled WGS sequence"/>
</dbReference>
<evidence type="ECO:0000256" key="2">
    <source>
        <dbReference type="ARBA" id="ARBA00005227"/>
    </source>
</evidence>
<evidence type="ECO:0000256" key="4">
    <source>
        <dbReference type="ARBA" id="ARBA00022729"/>
    </source>
</evidence>
<feature type="transmembrane region" description="Helical" evidence="7">
    <location>
        <begin position="354"/>
        <end position="380"/>
    </location>
</feature>
<feature type="transmembrane region" description="Helical" evidence="7">
    <location>
        <begin position="386"/>
        <end position="406"/>
    </location>
</feature>
<feature type="transmembrane region" description="Helical" evidence="7">
    <location>
        <begin position="542"/>
        <end position="565"/>
    </location>
</feature>
<dbReference type="GO" id="GO:0016020">
    <property type="term" value="C:membrane"/>
    <property type="evidence" value="ECO:0007669"/>
    <property type="project" value="UniProtKB-SubCell"/>
</dbReference>
<name>K0R8K2_THAOC</name>
<organism evidence="8 9">
    <name type="scientific">Thalassiosira oceanica</name>
    <name type="common">Marine diatom</name>
    <dbReference type="NCBI Taxonomy" id="159749"/>
    <lineage>
        <taxon>Eukaryota</taxon>
        <taxon>Sar</taxon>
        <taxon>Stramenopiles</taxon>
        <taxon>Ochrophyta</taxon>
        <taxon>Bacillariophyta</taxon>
        <taxon>Coscinodiscophyceae</taxon>
        <taxon>Thalassiosirophycidae</taxon>
        <taxon>Thalassiosirales</taxon>
        <taxon>Thalassiosiraceae</taxon>
        <taxon>Thalassiosira</taxon>
    </lineage>
</organism>
<feature type="transmembrane region" description="Helical" evidence="7">
    <location>
        <begin position="427"/>
        <end position="448"/>
    </location>
</feature>
<dbReference type="AlphaFoldDB" id="K0R8K2"/>
<feature type="signal peptide" evidence="7">
    <location>
        <begin position="1"/>
        <end position="24"/>
    </location>
</feature>
<keyword evidence="5 7" id="KW-1133">Transmembrane helix</keyword>
<evidence type="ECO:0000256" key="7">
    <source>
        <dbReference type="RuleBase" id="RU363079"/>
    </source>
</evidence>
<gene>
    <name evidence="8" type="ORF">THAOC_36290</name>
</gene>
<reference evidence="8 9" key="1">
    <citation type="journal article" date="2012" name="Genome Biol.">
        <title>Genome and low-iron response of an oceanic diatom adapted to chronic iron limitation.</title>
        <authorList>
            <person name="Lommer M."/>
            <person name="Specht M."/>
            <person name="Roy A.S."/>
            <person name="Kraemer L."/>
            <person name="Andreson R."/>
            <person name="Gutowska M.A."/>
            <person name="Wolf J."/>
            <person name="Bergner S.V."/>
            <person name="Schilhabel M.B."/>
            <person name="Klostermeier U.C."/>
            <person name="Beiko R.G."/>
            <person name="Rosenstiel P."/>
            <person name="Hippler M."/>
            <person name="Laroche J."/>
        </authorList>
    </citation>
    <scope>NUCLEOTIDE SEQUENCE [LARGE SCALE GENOMIC DNA]</scope>
    <source>
        <strain evidence="8 9">CCMP1005</strain>
    </source>
</reference>
<evidence type="ECO:0000256" key="6">
    <source>
        <dbReference type="ARBA" id="ARBA00023136"/>
    </source>
</evidence>
<feature type="transmembrane region" description="Helical" evidence="7">
    <location>
        <begin position="515"/>
        <end position="536"/>
    </location>
</feature>
<keyword evidence="9" id="KW-1185">Reference proteome</keyword>
<dbReference type="PANTHER" id="PTHR10766">
    <property type="entry name" value="TRANSMEMBRANE 9 SUPERFAMILY PROTEIN"/>
    <property type="match status" value="1"/>
</dbReference>
<dbReference type="InterPro" id="IPR036259">
    <property type="entry name" value="MFS_trans_sf"/>
</dbReference>
<dbReference type="PANTHER" id="PTHR10766:SF111">
    <property type="entry name" value="TRANSMEMBRANE 9 SUPERFAMILY MEMBER 2"/>
    <property type="match status" value="1"/>
</dbReference>
<feature type="transmembrane region" description="Helical" evidence="7">
    <location>
        <begin position="577"/>
        <end position="600"/>
    </location>
</feature>
<dbReference type="GO" id="GO:0005737">
    <property type="term" value="C:cytoplasm"/>
    <property type="evidence" value="ECO:0007669"/>
    <property type="project" value="UniProtKB-ARBA"/>
</dbReference>
<feature type="transmembrane region" description="Helical" evidence="7">
    <location>
        <begin position="284"/>
        <end position="306"/>
    </location>
</feature>
<dbReference type="SUPFAM" id="SSF103473">
    <property type="entry name" value="MFS general substrate transporter"/>
    <property type="match status" value="1"/>
</dbReference>
<accession>K0R8K2</accession>
<feature type="transmembrane region" description="Helical" evidence="7">
    <location>
        <begin position="612"/>
        <end position="642"/>
    </location>
</feature>
<feature type="chain" id="PRO_5007363104" description="Transmembrane 9 superfamily member" evidence="7">
    <location>
        <begin position="25"/>
        <end position="652"/>
    </location>
</feature>
<keyword evidence="6 7" id="KW-0472">Membrane</keyword>
<dbReference type="EMBL" id="AGNL01048766">
    <property type="protein sequence ID" value="EJK45111.1"/>
    <property type="molecule type" value="Genomic_DNA"/>
</dbReference>
<evidence type="ECO:0000313" key="8">
    <source>
        <dbReference type="EMBL" id="EJK45111.1"/>
    </source>
</evidence>
<keyword evidence="3 7" id="KW-0812">Transmembrane</keyword>